<dbReference type="InterPro" id="IPR038332">
    <property type="entry name" value="PPE_sf"/>
</dbReference>
<reference evidence="3" key="1">
    <citation type="submission" date="2016-06" db="EMBL/GenBank/DDBJ databases">
        <title>Complete genome sequence of Actinoalloteichus fjordicus DSM 46855 (=ADI127-17), type strain of the new species Actinoalloteichus fjordicus.</title>
        <authorList>
            <person name="Ruckert C."/>
            <person name="Nouioui I."/>
            <person name="Willmese J."/>
            <person name="van Wezel G."/>
            <person name="Klenk H.-P."/>
            <person name="Kalinowski J."/>
            <person name="Zotchev S.B."/>
        </authorList>
    </citation>
    <scope>NUCLEOTIDE SEQUENCE [LARGE SCALE GENOMIC DNA]</scope>
    <source>
        <strain evidence="3">ADI127-7</strain>
    </source>
</reference>
<protein>
    <submittedName>
        <fullName evidence="2">Uncharacterized protein</fullName>
    </submittedName>
</protein>
<proteinExistence type="predicted"/>
<feature type="compositionally biased region" description="Low complexity" evidence="1">
    <location>
        <begin position="251"/>
        <end position="262"/>
    </location>
</feature>
<dbReference type="AlphaFoldDB" id="A0AAC9LAS9"/>
<organism evidence="2 3">
    <name type="scientific">Actinoalloteichus fjordicus</name>
    <dbReference type="NCBI Taxonomy" id="1612552"/>
    <lineage>
        <taxon>Bacteria</taxon>
        <taxon>Bacillati</taxon>
        <taxon>Actinomycetota</taxon>
        <taxon>Actinomycetes</taxon>
        <taxon>Pseudonocardiales</taxon>
        <taxon>Pseudonocardiaceae</taxon>
        <taxon>Actinoalloteichus</taxon>
    </lineage>
</organism>
<sequence length="489" mass="48230">MDIEDGESESGIPSHRYEGYSLHEKFDWVQHGHGPAAAEEVREGLSILADAMAESDLTLRSALRPLGIEWQGAAAVSAGAAFALVADWSLVCGVSAHDGGIGVAVAGAGFATVRVQVETPGSVVGGASIDVLTGPFGGQFDRTQVAEADRARDDAANRALYAYEDTVRDAIGSLPSLAAPPVIAISVSASATTRSPAGRGHGDGHRVAGHPCARAADPGSARTESRTPVSDAQPPAAVSPTRTGGLPTGYALPAQQTAATPSAPLPTPAVRLLAPPPQAPLIGGASTGPAGAPPIGGPRTGTGSPPSTGGGTLGAGTLGSGQPVPDDRRGARAGNGAGRTGRVDDAASGAADRPTNTGSGPTHRRDPAEEASGELGFAAVAGVPAALGLSNGTVSTPSSFGNAGPPGDTPGSRLRPRGAAESARPRAAEPDRFDPQAARQSSATAAAPAEDVEPDHAGFDTTGAALFTVDGLASLAPAVLGADTSGEPQ</sequence>
<gene>
    <name evidence="2" type="ORF">UA74_04530</name>
</gene>
<dbReference type="EMBL" id="CP016076">
    <property type="protein sequence ID" value="APU12985.1"/>
    <property type="molecule type" value="Genomic_DNA"/>
</dbReference>
<feature type="compositionally biased region" description="Basic and acidic residues" evidence="1">
    <location>
        <begin position="423"/>
        <end position="434"/>
    </location>
</feature>
<feature type="compositionally biased region" description="Low complexity" evidence="1">
    <location>
        <begin position="435"/>
        <end position="449"/>
    </location>
</feature>
<dbReference type="KEGG" id="acad:UA74_04530"/>
<feature type="compositionally biased region" description="Gly residues" evidence="1">
    <location>
        <begin position="308"/>
        <end position="319"/>
    </location>
</feature>
<dbReference type="SUPFAM" id="SSF140459">
    <property type="entry name" value="PE/PPE dimer-like"/>
    <property type="match status" value="1"/>
</dbReference>
<evidence type="ECO:0000313" key="3">
    <source>
        <dbReference type="Proteomes" id="UP000185511"/>
    </source>
</evidence>
<keyword evidence="3" id="KW-1185">Reference proteome</keyword>
<feature type="region of interest" description="Disordered" evidence="1">
    <location>
        <begin position="193"/>
        <end position="376"/>
    </location>
</feature>
<feature type="region of interest" description="Disordered" evidence="1">
    <location>
        <begin position="388"/>
        <end position="460"/>
    </location>
</feature>
<dbReference type="Gene3D" id="1.20.1260.20">
    <property type="entry name" value="PPE superfamily"/>
    <property type="match status" value="1"/>
</dbReference>
<name>A0AAC9LAS9_9PSEU</name>
<evidence type="ECO:0000256" key="1">
    <source>
        <dbReference type="SAM" id="MobiDB-lite"/>
    </source>
</evidence>
<accession>A0AAC9LAS9</accession>
<dbReference type="Proteomes" id="UP000185511">
    <property type="component" value="Chromosome"/>
</dbReference>
<evidence type="ECO:0000313" key="2">
    <source>
        <dbReference type="EMBL" id="APU12985.1"/>
    </source>
</evidence>
<feature type="compositionally biased region" description="Polar residues" evidence="1">
    <location>
        <begin position="390"/>
        <end position="401"/>
    </location>
</feature>